<protein>
    <submittedName>
        <fullName evidence="1">Uncharacterized protein</fullName>
    </submittedName>
</protein>
<comment type="caution">
    <text evidence="1">The sequence shown here is derived from an EMBL/GenBank/DDBJ whole genome shotgun (WGS) entry which is preliminary data.</text>
</comment>
<dbReference type="AlphaFoldDB" id="A0A0F0HBE1"/>
<dbReference type="EMBL" id="JYJG01000018">
    <property type="protein sequence ID" value="KJK52181.1"/>
    <property type="molecule type" value="Genomic_DNA"/>
</dbReference>
<reference evidence="1 2" key="1">
    <citation type="submission" date="2015-02" db="EMBL/GenBank/DDBJ databases">
        <authorList>
            <person name="Ju K.-S."/>
            <person name="Doroghazi J.R."/>
            <person name="Metcalf W."/>
        </authorList>
    </citation>
    <scope>NUCLEOTIDE SEQUENCE [LARGE SCALE GENOMIC DNA]</scope>
    <source>
        <strain evidence="1 2">NRRL B-16140</strain>
    </source>
</reference>
<name>A0A0F0HBE1_LENAE</name>
<evidence type="ECO:0000313" key="1">
    <source>
        <dbReference type="EMBL" id="KJK52181.1"/>
    </source>
</evidence>
<sequence length="80" mass="9279">MRGFGIHRDGSFMSTTFWIVEPGYMRVERAGQAIDRESNVVSDVIRRATKQRISMLILLDALFARLLLYHRAQPAPDWSR</sequence>
<evidence type="ECO:0000313" key="2">
    <source>
        <dbReference type="Proteomes" id="UP000033393"/>
    </source>
</evidence>
<organism evidence="1 2">
    <name type="scientific">Lentzea aerocolonigenes</name>
    <name type="common">Lechevalieria aerocolonigenes</name>
    <name type="synonym">Saccharothrix aerocolonigenes</name>
    <dbReference type="NCBI Taxonomy" id="68170"/>
    <lineage>
        <taxon>Bacteria</taxon>
        <taxon>Bacillati</taxon>
        <taxon>Actinomycetota</taxon>
        <taxon>Actinomycetes</taxon>
        <taxon>Pseudonocardiales</taxon>
        <taxon>Pseudonocardiaceae</taxon>
        <taxon>Lentzea</taxon>
    </lineage>
</organism>
<gene>
    <name evidence="1" type="ORF">UK23_04430</name>
</gene>
<accession>A0A0F0HBE1</accession>
<dbReference type="PATRIC" id="fig|68170.10.peg.5595"/>
<proteinExistence type="predicted"/>
<dbReference type="Proteomes" id="UP000033393">
    <property type="component" value="Unassembled WGS sequence"/>
</dbReference>
<keyword evidence="2" id="KW-1185">Reference proteome</keyword>